<dbReference type="EMBL" id="QSFT01000028">
    <property type="protein sequence ID" value="RHA73992.1"/>
    <property type="molecule type" value="Genomic_DNA"/>
</dbReference>
<feature type="transmembrane region" description="Helical" evidence="1">
    <location>
        <begin position="6"/>
        <end position="22"/>
    </location>
</feature>
<evidence type="ECO:0000313" key="2">
    <source>
        <dbReference type="EMBL" id="RHA73992.1"/>
    </source>
</evidence>
<evidence type="ECO:0000256" key="1">
    <source>
        <dbReference type="SAM" id="Phobius"/>
    </source>
</evidence>
<reference evidence="2 3" key="1">
    <citation type="submission" date="2018-08" db="EMBL/GenBank/DDBJ databases">
        <title>A genome reference for cultivated species of the human gut microbiota.</title>
        <authorList>
            <person name="Zou Y."/>
            <person name="Xue W."/>
            <person name="Luo G."/>
        </authorList>
    </citation>
    <scope>NUCLEOTIDE SEQUENCE [LARGE SCALE GENOMIC DNA]</scope>
    <source>
        <strain evidence="2 3">AM42-38</strain>
    </source>
</reference>
<organism evidence="2 3">
    <name type="scientific">Phocaeicola coprophilus</name>
    <dbReference type="NCBI Taxonomy" id="387090"/>
    <lineage>
        <taxon>Bacteria</taxon>
        <taxon>Pseudomonadati</taxon>
        <taxon>Bacteroidota</taxon>
        <taxon>Bacteroidia</taxon>
        <taxon>Bacteroidales</taxon>
        <taxon>Bacteroidaceae</taxon>
        <taxon>Phocaeicola</taxon>
    </lineage>
</organism>
<comment type="caution">
    <text evidence="2">The sequence shown here is derived from an EMBL/GenBank/DDBJ whole genome shotgun (WGS) entry which is preliminary data.</text>
</comment>
<sequence length="226" mass="25312">MLRVIFLIIGICVIILALSFVLKKHARTILWSSAITLFAGTLLLIGIGVINPVGEDKTGSVEFWGAIITLISGAALAFCAEKLKEKNNGKITEVKNEALIEDSKQEENPVCNEGEVVLPKILDTDTARKVFAKAIEAGYITECGSFYKWNNSKVLLAYMCGRIYCGDKPNYSKIEEKTFWKFGRQDMFPDAELKVLFQIQDLGQSRANRKDAIVPFKSEEIDKFFE</sequence>
<dbReference type="Proteomes" id="UP000283855">
    <property type="component" value="Unassembled WGS sequence"/>
</dbReference>
<proteinExistence type="predicted"/>
<feature type="transmembrane region" description="Helical" evidence="1">
    <location>
        <begin position="29"/>
        <end position="51"/>
    </location>
</feature>
<dbReference type="AlphaFoldDB" id="A0A413SX79"/>
<evidence type="ECO:0000313" key="3">
    <source>
        <dbReference type="Proteomes" id="UP000283855"/>
    </source>
</evidence>
<keyword evidence="1" id="KW-0472">Membrane</keyword>
<feature type="transmembrane region" description="Helical" evidence="1">
    <location>
        <begin position="63"/>
        <end position="80"/>
    </location>
</feature>
<keyword evidence="1" id="KW-0812">Transmembrane</keyword>
<dbReference type="RefSeq" id="WP_118400743.1">
    <property type="nucleotide sequence ID" value="NZ_CABJGD010000028.1"/>
</dbReference>
<protein>
    <submittedName>
        <fullName evidence="2">Uncharacterized protein</fullName>
    </submittedName>
</protein>
<gene>
    <name evidence="2" type="ORF">DW921_11510</name>
</gene>
<name>A0A413SX79_9BACT</name>
<accession>A0A413SX79</accession>
<keyword evidence="1" id="KW-1133">Transmembrane helix</keyword>